<dbReference type="GO" id="GO:0005634">
    <property type="term" value="C:nucleus"/>
    <property type="evidence" value="ECO:0007669"/>
    <property type="project" value="TreeGrafter"/>
</dbReference>
<keyword evidence="5" id="KW-0067">ATP-binding</keyword>
<dbReference type="PROSITE" id="PS51192">
    <property type="entry name" value="HELICASE_ATP_BIND_1"/>
    <property type="match status" value="1"/>
</dbReference>
<accession>A0A8K0PCH3</accession>
<organism evidence="11 12">
    <name type="scientific">Elsinoe batatas</name>
    <dbReference type="NCBI Taxonomy" id="2601811"/>
    <lineage>
        <taxon>Eukaryota</taxon>
        <taxon>Fungi</taxon>
        <taxon>Dikarya</taxon>
        <taxon>Ascomycota</taxon>
        <taxon>Pezizomycotina</taxon>
        <taxon>Dothideomycetes</taxon>
        <taxon>Dothideomycetidae</taxon>
        <taxon>Myriangiales</taxon>
        <taxon>Elsinoaceae</taxon>
        <taxon>Elsinoe</taxon>
    </lineage>
</organism>
<dbReference type="SMART" id="SM00490">
    <property type="entry name" value="HELICc"/>
    <property type="match status" value="1"/>
</dbReference>
<gene>
    <name evidence="11" type="ORF">KVT40_007638</name>
</gene>
<evidence type="ECO:0000259" key="8">
    <source>
        <dbReference type="PROSITE" id="PS50089"/>
    </source>
</evidence>
<feature type="compositionally biased region" description="Basic residues" evidence="7">
    <location>
        <begin position="973"/>
        <end position="987"/>
    </location>
</feature>
<dbReference type="SMART" id="SM00184">
    <property type="entry name" value="RING"/>
    <property type="match status" value="1"/>
</dbReference>
<evidence type="ECO:0000259" key="10">
    <source>
        <dbReference type="PROSITE" id="PS51194"/>
    </source>
</evidence>
<feature type="region of interest" description="Disordered" evidence="7">
    <location>
        <begin position="902"/>
        <end position="1115"/>
    </location>
</feature>
<comment type="caution">
    <text evidence="11">The sequence shown here is derived from an EMBL/GenBank/DDBJ whole genome shotgun (WGS) entry which is preliminary data.</text>
</comment>
<feature type="compositionally biased region" description="Basic and acidic residues" evidence="7">
    <location>
        <begin position="119"/>
        <end position="143"/>
    </location>
</feature>
<evidence type="ECO:0000259" key="9">
    <source>
        <dbReference type="PROSITE" id="PS51192"/>
    </source>
</evidence>
<keyword evidence="6" id="KW-0863">Zinc-finger</keyword>
<dbReference type="InterPro" id="IPR038718">
    <property type="entry name" value="SNF2-like_sf"/>
</dbReference>
<dbReference type="GO" id="GO:0008094">
    <property type="term" value="F:ATP-dependent activity, acting on DNA"/>
    <property type="evidence" value="ECO:0007669"/>
    <property type="project" value="TreeGrafter"/>
</dbReference>
<dbReference type="InterPro" id="IPR000330">
    <property type="entry name" value="SNF2_N"/>
</dbReference>
<feature type="domain" description="Helicase ATP-binding" evidence="9">
    <location>
        <begin position="484"/>
        <end position="673"/>
    </location>
</feature>
<evidence type="ECO:0000313" key="12">
    <source>
        <dbReference type="Proteomes" id="UP000809789"/>
    </source>
</evidence>
<dbReference type="InterPro" id="IPR050628">
    <property type="entry name" value="SNF2_RAD54_helicase_TF"/>
</dbReference>
<dbReference type="InterPro" id="IPR001650">
    <property type="entry name" value="Helicase_C-like"/>
</dbReference>
<dbReference type="PANTHER" id="PTHR45626">
    <property type="entry name" value="TRANSCRIPTION TERMINATION FACTOR 2-RELATED"/>
    <property type="match status" value="1"/>
</dbReference>
<keyword evidence="6" id="KW-0479">Metal-binding</keyword>
<evidence type="ECO:0008006" key="13">
    <source>
        <dbReference type="Google" id="ProtNLM"/>
    </source>
</evidence>
<dbReference type="InterPro" id="IPR013083">
    <property type="entry name" value="Znf_RING/FYVE/PHD"/>
</dbReference>
<protein>
    <recommendedName>
        <fullName evidence="13">SNF2 family N-terminal domain-containing protein</fullName>
    </recommendedName>
</protein>
<dbReference type="SUPFAM" id="SSF57850">
    <property type="entry name" value="RING/U-box"/>
    <property type="match status" value="1"/>
</dbReference>
<evidence type="ECO:0000256" key="7">
    <source>
        <dbReference type="SAM" id="MobiDB-lite"/>
    </source>
</evidence>
<dbReference type="GO" id="GO:0016787">
    <property type="term" value="F:hydrolase activity"/>
    <property type="evidence" value="ECO:0007669"/>
    <property type="project" value="UniProtKB-KW"/>
</dbReference>
<feature type="compositionally biased region" description="Polar residues" evidence="7">
    <location>
        <begin position="246"/>
        <end position="269"/>
    </location>
</feature>
<feature type="compositionally biased region" description="Basic residues" evidence="7">
    <location>
        <begin position="1080"/>
        <end position="1113"/>
    </location>
</feature>
<dbReference type="SMART" id="SM00487">
    <property type="entry name" value="DEXDc"/>
    <property type="match status" value="1"/>
</dbReference>
<keyword evidence="3" id="KW-0378">Hydrolase</keyword>
<feature type="compositionally biased region" description="Polar residues" evidence="7">
    <location>
        <begin position="178"/>
        <end position="208"/>
    </location>
</feature>
<dbReference type="InterPro" id="IPR014001">
    <property type="entry name" value="Helicase_ATP-bd"/>
</dbReference>
<dbReference type="CDD" id="cd18008">
    <property type="entry name" value="DEXDc_SHPRH-like"/>
    <property type="match status" value="1"/>
</dbReference>
<dbReference type="Gene3D" id="3.40.50.10810">
    <property type="entry name" value="Tandem AAA-ATPase domain"/>
    <property type="match status" value="1"/>
</dbReference>
<keyword evidence="12" id="KW-1185">Reference proteome</keyword>
<sequence length="1325" mass="147683">MSSSSGPDASLQDIEDELNLQTMLLESLEDAPDDDETKLGIKEAIQELERRLSEMDSPPESSHESVTSETDVTAPTDSDDSLSVVKTQKRPAPFPQGGSHPKRHATNNHISSQSTQKKSYAERARQRQLEEEERMRARRRIEEADAELAMQLTQHGESSSAAASRPATGPTFGAPSQLGANNPFSLPSHARSTPQPPRLSQDTYQTSLWHPPARVKSESRPSPAQTPQRLSASGTQDNAESRHRPGSTNSHVKSEGGTSTARTGSTINRGSEIVDLTGDDSDPPVLRPQWQQPSTINPPSGGALVVPGSYPATMQQLSGGTGSPGYHYPDHAATLRERQRLQMEQVMQRRMQATGNFVYGQQAQPAPGSSYPQRQPPSIYERQDLPPSVFDRMRGAMTTFSENVAQLGELINGSSSRVKRDPYDDGDSDSGMGDPAELTEDLKNLMDNIRPDEELPVEERDVEIESMTVKLKPYQGAGLTWLQNMEDGTNKGGILADDMGLGKTVQAIALMSTRPSPDPANKTTLIICPVALLRQWKEEIQNKLKRGRHSMSVYIHHGPQKKKTHQELRAFDVVLTSFGTIGSEAKKRQRFEARKEVDPTTTERADEKCLFILPGNKWYRVILDEAQNVKNRNTQASRGVCQLSAQFRLCMTGTPMMNSVDELYSLIKFLRIRPYNIWTKFNLEFSRPIKSSREEFRESAMRRLQALLKAILLRRHKKSKINGKPILILPERIVEQTAAEFTEEERDFYKALETQQRIQFNKYVRAGTVGRSYAHILVMLLRLRQACCHPHLVKDFGVQMAADISEDDMIKIAEGLDAGVVERIKNSNGEFECPVCYDAVDNPAIFVPCGHDTCADCYIKIKESAQNGEVPDVGQNRAKCPNCRGIIDPKQVIDYETFKKVHIPQPEEEAENVYGAKTGSETETDPEATESEDEGDDVDDSSSEDEDETESETESLDGFIVNDDAEIGDDKPKKKGKKPAKVTRKKDKRLDVDSETESENEAPKQRGKGKKQMAVIFRRPGQPALDSDDDDDVAASSDGKSKKNAGKKKSSNPLADAMNPNAAEDDEEVDGTTTKTAQEKRRKKNRSKKSKGKSKKSKGKGKAPAAPKKKRAQQKTIAELKKLATRSLAAKKEYLERIRKDFIDSAKVSKCISLIKHIIETTDEKIIVFSQWTSLLDLVEIPVDEAGWSYTRYDGSMPAKSRADAVDDFKDPTRRKQMRLMLVSLKAGNAGLNLNCASQVIILDPFWNPYIEEQAIDRAHRLGQEREVRVHRLLVEETVEDRILKLQEDKRAMINEALDEGAAQRLSRLSAAELGYLFGVRARPA</sequence>
<comment type="similarity">
    <text evidence="1">Belongs to the SNF2/RAD54 helicase family.</text>
</comment>
<dbReference type="PROSITE" id="PS50089">
    <property type="entry name" value="ZF_RING_2"/>
    <property type="match status" value="1"/>
</dbReference>
<evidence type="ECO:0000256" key="4">
    <source>
        <dbReference type="ARBA" id="ARBA00022806"/>
    </source>
</evidence>
<keyword evidence="6" id="KW-0862">Zinc</keyword>
<keyword evidence="2" id="KW-0547">Nucleotide-binding</keyword>
<evidence type="ECO:0000256" key="3">
    <source>
        <dbReference type="ARBA" id="ARBA00022801"/>
    </source>
</evidence>
<dbReference type="Proteomes" id="UP000809789">
    <property type="component" value="Unassembled WGS sequence"/>
</dbReference>
<dbReference type="GO" id="GO:0004386">
    <property type="term" value="F:helicase activity"/>
    <property type="evidence" value="ECO:0007669"/>
    <property type="project" value="UniProtKB-KW"/>
</dbReference>
<reference evidence="11" key="1">
    <citation type="submission" date="2021-07" db="EMBL/GenBank/DDBJ databases">
        <title>Elsinoe batatas strain:CRI-CJ2 Genome sequencing and assembly.</title>
        <authorList>
            <person name="Huang L."/>
        </authorList>
    </citation>
    <scope>NUCLEOTIDE SEQUENCE</scope>
    <source>
        <strain evidence="11">CRI-CJ2</strain>
    </source>
</reference>
<dbReference type="SUPFAM" id="SSF52540">
    <property type="entry name" value="P-loop containing nucleoside triphosphate hydrolases"/>
    <property type="match status" value="2"/>
</dbReference>
<evidence type="ECO:0000256" key="1">
    <source>
        <dbReference type="ARBA" id="ARBA00007025"/>
    </source>
</evidence>
<feature type="region of interest" description="Disordered" evidence="7">
    <location>
        <begin position="360"/>
        <end position="384"/>
    </location>
</feature>
<dbReference type="Gene3D" id="3.30.40.10">
    <property type="entry name" value="Zinc/RING finger domain, C3HC4 (zinc finger)"/>
    <property type="match status" value="1"/>
</dbReference>
<evidence type="ECO:0000256" key="2">
    <source>
        <dbReference type="ARBA" id="ARBA00022741"/>
    </source>
</evidence>
<feature type="compositionally biased region" description="Acidic residues" evidence="7">
    <location>
        <begin position="922"/>
        <end position="955"/>
    </location>
</feature>
<dbReference type="PROSITE" id="PS51194">
    <property type="entry name" value="HELICASE_CTER"/>
    <property type="match status" value="1"/>
</dbReference>
<feature type="region of interest" description="Disordered" evidence="7">
    <location>
        <begin position="412"/>
        <end position="436"/>
    </location>
</feature>
<name>A0A8K0PCH3_9PEZI</name>
<dbReference type="Pfam" id="PF00271">
    <property type="entry name" value="Helicase_C"/>
    <property type="match status" value="1"/>
</dbReference>
<dbReference type="GO" id="GO:0000724">
    <property type="term" value="P:double-strand break repair via homologous recombination"/>
    <property type="evidence" value="ECO:0007669"/>
    <property type="project" value="TreeGrafter"/>
</dbReference>
<dbReference type="OrthoDB" id="423559at2759"/>
<dbReference type="InterPro" id="IPR049730">
    <property type="entry name" value="SNF2/RAD54-like_C"/>
</dbReference>
<dbReference type="Gene3D" id="3.40.50.300">
    <property type="entry name" value="P-loop containing nucleotide triphosphate hydrolases"/>
    <property type="match status" value="1"/>
</dbReference>
<feature type="domain" description="RING-type" evidence="8">
    <location>
        <begin position="833"/>
        <end position="884"/>
    </location>
</feature>
<evidence type="ECO:0000256" key="6">
    <source>
        <dbReference type="PROSITE-ProRule" id="PRU00175"/>
    </source>
</evidence>
<feature type="region of interest" description="Disordered" evidence="7">
    <location>
        <begin position="25"/>
        <end position="299"/>
    </location>
</feature>
<dbReference type="GO" id="GO:0005524">
    <property type="term" value="F:ATP binding"/>
    <property type="evidence" value="ECO:0007669"/>
    <property type="project" value="UniProtKB-KW"/>
</dbReference>
<dbReference type="PANTHER" id="PTHR45626:SF16">
    <property type="entry name" value="ATP-DEPENDENT HELICASE ULS1"/>
    <property type="match status" value="1"/>
</dbReference>
<dbReference type="Pfam" id="PF13923">
    <property type="entry name" value="zf-C3HC4_2"/>
    <property type="match status" value="1"/>
</dbReference>
<feature type="compositionally biased region" description="Polar residues" evidence="7">
    <location>
        <begin position="64"/>
        <end position="76"/>
    </location>
</feature>
<evidence type="ECO:0000256" key="5">
    <source>
        <dbReference type="ARBA" id="ARBA00022840"/>
    </source>
</evidence>
<dbReference type="GO" id="GO:0005737">
    <property type="term" value="C:cytoplasm"/>
    <property type="evidence" value="ECO:0007669"/>
    <property type="project" value="TreeGrafter"/>
</dbReference>
<dbReference type="InterPro" id="IPR001841">
    <property type="entry name" value="Znf_RING"/>
</dbReference>
<dbReference type="InterPro" id="IPR027417">
    <property type="entry name" value="P-loop_NTPase"/>
</dbReference>
<feature type="compositionally biased region" description="Polar residues" evidence="7">
    <location>
        <begin position="289"/>
        <end position="298"/>
    </location>
</feature>
<dbReference type="CDD" id="cd18793">
    <property type="entry name" value="SF2_C_SNF"/>
    <property type="match status" value="1"/>
</dbReference>
<feature type="compositionally biased region" description="Acidic residues" evidence="7">
    <location>
        <begin position="27"/>
        <end position="36"/>
    </location>
</feature>
<dbReference type="GO" id="GO:0008270">
    <property type="term" value="F:zinc ion binding"/>
    <property type="evidence" value="ECO:0007669"/>
    <property type="project" value="UniProtKB-KW"/>
</dbReference>
<dbReference type="EMBL" id="JAESVG020000009">
    <property type="protein sequence ID" value="KAG8624571.1"/>
    <property type="molecule type" value="Genomic_DNA"/>
</dbReference>
<feature type="compositionally biased region" description="Polar residues" evidence="7">
    <location>
        <begin position="151"/>
        <end position="162"/>
    </location>
</feature>
<proteinExistence type="inferred from homology"/>
<feature type="compositionally biased region" description="Polar residues" evidence="7">
    <location>
        <begin position="107"/>
        <end position="118"/>
    </location>
</feature>
<dbReference type="Pfam" id="PF00176">
    <property type="entry name" value="SNF2-rel_dom"/>
    <property type="match status" value="1"/>
</dbReference>
<feature type="domain" description="Helicase C-terminal" evidence="10">
    <location>
        <begin position="1153"/>
        <end position="1310"/>
    </location>
</feature>
<evidence type="ECO:0000313" key="11">
    <source>
        <dbReference type="EMBL" id="KAG8624571.1"/>
    </source>
</evidence>
<keyword evidence="4" id="KW-0347">Helicase</keyword>
<feature type="compositionally biased region" description="Polar residues" evidence="7">
    <location>
        <begin position="220"/>
        <end position="238"/>
    </location>
</feature>
<feature type="compositionally biased region" description="Basic and acidic residues" evidence="7">
    <location>
        <begin position="37"/>
        <end position="54"/>
    </location>
</feature>